<feature type="domain" description="Histidine kinase/HSP90-like ATPase" evidence="1">
    <location>
        <begin position="38"/>
        <end position="138"/>
    </location>
</feature>
<keyword evidence="2" id="KW-0547">Nucleotide-binding</keyword>
<reference evidence="2 3" key="1">
    <citation type="submission" date="2024-06" db="EMBL/GenBank/DDBJ databases">
        <title>The Natural Products Discovery Center: Release of the First 8490 Sequenced Strains for Exploring Actinobacteria Biosynthetic Diversity.</title>
        <authorList>
            <person name="Kalkreuter E."/>
            <person name="Kautsar S.A."/>
            <person name="Yang D."/>
            <person name="Bader C.D."/>
            <person name="Teijaro C.N."/>
            <person name="Fluegel L."/>
            <person name="Davis C.M."/>
            <person name="Simpson J.R."/>
            <person name="Lauterbach L."/>
            <person name="Steele A.D."/>
            <person name="Gui C."/>
            <person name="Meng S."/>
            <person name="Li G."/>
            <person name="Viehrig K."/>
            <person name="Ye F."/>
            <person name="Su P."/>
            <person name="Kiefer A.F."/>
            <person name="Nichols A."/>
            <person name="Cepeda A.J."/>
            <person name="Yan W."/>
            <person name="Fan B."/>
            <person name="Jiang Y."/>
            <person name="Adhikari A."/>
            <person name="Zheng C.-J."/>
            <person name="Schuster L."/>
            <person name="Cowan T.M."/>
            <person name="Smanski M.J."/>
            <person name="Chevrette M.G."/>
            <person name="De Carvalho L.P.S."/>
            <person name="Shen B."/>
        </authorList>
    </citation>
    <scope>NUCLEOTIDE SEQUENCE [LARGE SCALE GENOMIC DNA]</scope>
    <source>
        <strain evidence="2 3">NPDC006434</strain>
    </source>
</reference>
<dbReference type="GO" id="GO:0005524">
    <property type="term" value="F:ATP binding"/>
    <property type="evidence" value="ECO:0007669"/>
    <property type="project" value="UniProtKB-KW"/>
</dbReference>
<keyword evidence="2" id="KW-0067">ATP-binding</keyword>
<dbReference type="InterPro" id="IPR003594">
    <property type="entry name" value="HATPase_dom"/>
</dbReference>
<dbReference type="SUPFAM" id="SSF55874">
    <property type="entry name" value="ATPase domain of HSP90 chaperone/DNA topoisomerase II/histidine kinase"/>
    <property type="match status" value="1"/>
</dbReference>
<dbReference type="SMART" id="SM00387">
    <property type="entry name" value="HATPase_c"/>
    <property type="match status" value="1"/>
</dbReference>
<gene>
    <name evidence="2" type="ORF">ABZZ21_16635</name>
</gene>
<dbReference type="Proteomes" id="UP001550210">
    <property type="component" value="Unassembled WGS sequence"/>
</dbReference>
<protein>
    <submittedName>
        <fullName evidence="2">ATP-binding protein</fullName>
    </submittedName>
</protein>
<proteinExistence type="predicted"/>
<dbReference type="RefSeq" id="WP_355397524.1">
    <property type="nucleotide sequence ID" value="NZ_JBEGHN010000016.1"/>
</dbReference>
<sequence>MHAANDSTTRLPIASDADLAWVRQQVRHSAADIGFGLAQQTKLVTAASELARNTLIHGGGGHAEITTLDDRGRRGLRLSFVDTGQGIRDIDLAMSDGYTTGGGLGMGLGGARRLVEDFTVDSHPDTGTTVTVTEWLPEVPAPRSGSGST</sequence>
<dbReference type="Pfam" id="PF02518">
    <property type="entry name" value="HATPase_c"/>
    <property type="match status" value="1"/>
</dbReference>
<dbReference type="EMBL" id="JBEXPZ010000019">
    <property type="protein sequence ID" value="MET9846155.1"/>
    <property type="molecule type" value="Genomic_DNA"/>
</dbReference>
<dbReference type="Gene3D" id="3.30.565.10">
    <property type="entry name" value="Histidine kinase-like ATPase, C-terminal domain"/>
    <property type="match status" value="1"/>
</dbReference>
<accession>A0ABV2UZH1</accession>
<name>A0ABV2UZH1_9ACTN</name>
<evidence type="ECO:0000313" key="3">
    <source>
        <dbReference type="Proteomes" id="UP001550210"/>
    </source>
</evidence>
<keyword evidence="3" id="KW-1185">Reference proteome</keyword>
<evidence type="ECO:0000313" key="2">
    <source>
        <dbReference type="EMBL" id="MET9846155.1"/>
    </source>
</evidence>
<dbReference type="InterPro" id="IPR036890">
    <property type="entry name" value="HATPase_C_sf"/>
</dbReference>
<comment type="caution">
    <text evidence="2">The sequence shown here is derived from an EMBL/GenBank/DDBJ whole genome shotgun (WGS) entry which is preliminary data.</text>
</comment>
<organism evidence="2 3">
    <name type="scientific">Streptomyces ossamyceticus</name>
    <dbReference type="NCBI Taxonomy" id="249581"/>
    <lineage>
        <taxon>Bacteria</taxon>
        <taxon>Bacillati</taxon>
        <taxon>Actinomycetota</taxon>
        <taxon>Actinomycetes</taxon>
        <taxon>Kitasatosporales</taxon>
        <taxon>Streptomycetaceae</taxon>
        <taxon>Streptomyces</taxon>
    </lineage>
</organism>
<evidence type="ECO:0000259" key="1">
    <source>
        <dbReference type="SMART" id="SM00387"/>
    </source>
</evidence>